<proteinExistence type="predicted"/>
<accession>A0A345MA35</accession>
<dbReference type="RefSeq" id="YP_009839863.1">
    <property type="nucleotide sequence ID" value="NC_048722.1"/>
</dbReference>
<dbReference type="Proteomes" id="UP000260216">
    <property type="component" value="Segment"/>
</dbReference>
<sequence>MDKELKKFVDSLKDVGSMTLDALEIALLARKADPAQRKAAEAYVSMFEEQRGKIKTQEDWKRLYNGVKKRLTV</sequence>
<reference evidence="1 2" key="1">
    <citation type="submission" date="2018-07" db="EMBL/GenBank/DDBJ databases">
        <authorList>
            <person name="Wofford K.M."/>
            <person name="Typhair T.J."/>
            <person name="Gonzales M.A."/>
            <person name="Castillo J.C."/>
            <person name="Smith B.R."/>
            <person name="Klug H.M."/>
            <person name="Hughes L.E."/>
            <person name="Garlena R.A."/>
            <person name="Russell D.A."/>
            <person name="Pope W.H."/>
            <person name="Jacobs-Sera D."/>
            <person name="Hatfull G.F."/>
        </authorList>
    </citation>
    <scope>NUCLEOTIDE SEQUENCE [LARGE SCALE GENOMIC DNA]</scope>
</reference>
<dbReference type="KEGG" id="vg:55609624"/>
<protein>
    <submittedName>
        <fullName evidence="1">Uncharacterized protein</fullName>
    </submittedName>
</protein>
<name>A0A345MA35_9CAUD</name>
<evidence type="ECO:0000313" key="2">
    <source>
        <dbReference type="Proteomes" id="UP000260216"/>
    </source>
</evidence>
<evidence type="ECO:0000313" key="1">
    <source>
        <dbReference type="EMBL" id="AXH67356.1"/>
    </source>
</evidence>
<dbReference type="EMBL" id="MH576968">
    <property type="protein sequence ID" value="AXH67356.1"/>
    <property type="molecule type" value="Genomic_DNA"/>
</dbReference>
<organism evidence="1 2">
    <name type="scientific">Streptomyces phage Wofford</name>
    <dbReference type="NCBI Taxonomy" id="2283267"/>
    <lineage>
        <taxon>Viruses</taxon>
        <taxon>Duplodnaviria</taxon>
        <taxon>Heunggongvirae</taxon>
        <taxon>Uroviricota</taxon>
        <taxon>Caudoviricetes</taxon>
        <taxon>Stanwilliamsviridae</taxon>
        <taxon>Boydwoodruffvirinae</taxon>
        <taxon>Karimacvirus</taxon>
        <taxon>Karimacvirus wofford</taxon>
        <taxon>Streptomyces virus Wofford</taxon>
    </lineage>
</organism>
<dbReference type="GeneID" id="55609624"/>
<gene>
    <name evidence="1" type="primary">216</name>
    <name evidence="1" type="ORF">SEA_WOFFORD_216</name>
</gene>
<keyword evidence="2" id="KW-1185">Reference proteome</keyword>